<proteinExistence type="predicted"/>
<evidence type="ECO:0000313" key="2">
    <source>
        <dbReference type="Proteomes" id="UP000639772"/>
    </source>
</evidence>
<name>A0A835U2M7_VANPL</name>
<evidence type="ECO:0000313" key="1">
    <source>
        <dbReference type="EMBL" id="KAG0446603.1"/>
    </source>
</evidence>
<sequence>MAVSGSFKLHQILDDWNGMSLSTGTGGFLKGRQELVSTWVLLLLERFTVDSTQRVKDLHSPPFESWLEESNERYYEIKMLKDRPSKNQESVRAEVDSHGLSSKERGFDNAKKKEKGWHFKLGLIFDKFLKSSFIVSIEYLLLNDTQYSMVL</sequence>
<accession>A0A835U2M7</accession>
<organism evidence="1 2">
    <name type="scientific">Vanilla planifolia</name>
    <name type="common">Vanilla</name>
    <dbReference type="NCBI Taxonomy" id="51239"/>
    <lineage>
        <taxon>Eukaryota</taxon>
        <taxon>Viridiplantae</taxon>
        <taxon>Streptophyta</taxon>
        <taxon>Embryophyta</taxon>
        <taxon>Tracheophyta</taxon>
        <taxon>Spermatophyta</taxon>
        <taxon>Magnoliopsida</taxon>
        <taxon>Liliopsida</taxon>
        <taxon>Asparagales</taxon>
        <taxon>Orchidaceae</taxon>
        <taxon>Vanilloideae</taxon>
        <taxon>Vanilleae</taxon>
        <taxon>Vanilla</taxon>
    </lineage>
</organism>
<dbReference type="Proteomes" id="UP000639772">
    <property type="component" value="Unassembled WGS sequence"/>
</dbReference>
<gene>
    <name evidence="1" type="ORF">HPP92_028754</name>
</gene>
<reference evidence="1 2" key="1">
    <citation type="journal article" date="2020" name="Nat. Food">
        <title>A phased Vanilla planifolia genome enables genetic improvement of flavour and production.</title>
        <authorList>
            <person name="Hasing T."/>
            <person name="Tang H."/>
            <person name="Brym M."/>
            <person name="Khazi F."/>
            <person name="Huang T."/>
            <person name="Chambers A.H."/>
        </authorList>
    </citation>
    <scope>NUCLEOTIDE SEQUENCE [LARGE SCALE GENOMIC DNA]</scope>
    <source>
        <tissue evidence="1">Leaf</tissue>
    </source>
</reference>
<dbReference type="EMBL" id="JADCNM010000563">
    <property type="protein sequence ID" value="KAG0446603.1"/>
    <property type="molecule type" value="Genomic_DNA"/>
</dbReference>
<comment type="caution">
    <text evidence="1">The sequence shown here is derived from an EMBL/GenBank/DDBJ whole genome shotgun (WGS) entry which is preliminary data.</text>
</comment>
<protein>
    <submittedName>
        <fullName evidence="1">Uncharacterized protein</fullName>
    </submittedName>
</protein>
<dbReference type="AlphaFoldDB" id="A0A835U2M7"/>